<dbReference type="EMBL" id="JAUHJS010000008">
    <property type="protein sequence ID" value="MDN4166860.1"/>
    <property type="molecule type" value="Genomic_DNA"/>
</dbReference>
<dbReference type="PANTHER" id="PTHR42878:SF7">
    <property type="entry name" value="SENSOR HISTIDINE KINASE GLRK"/>
    <property type="match status" value="1"/>
</dbReference>
<feature type="domain" description="Histidine kinase" evidence="12">
    <location>
        <begin position="542"/>
        <end position="755"/>
    </location>
</feature>
<dbReference type="Gene3D" id="1.10.287.130">
    <property type="match status" value="1"/>
</dbReference>
<keyword evidence="5" id="KW-0808">Transferase</keyword>
<evidence type="ECO:0000256" key="9">
    <source>
        <dbReference type="ARBA" id="ARBA00023012"/>
    </source>
</evidence>
<dbReference type="InterPro" id="IPR036890">
    <property type="entry name" value="HATPase_C_sf"/>
</dbReference>
<organism evidence="14 15">
    <name type="scientific">Shiella aurantiaca</name>
    <dbReference type="NCBI Taxonomy" id="3058365"/>
    <lineage>
        <taxon>Bacteria</taxon>
        <taxon>Pseudomonadati</taxon>
        <taxon>Bacteroidota</taxon>
        <taxon>Cytophagia</taxon>
        <taxon>Cytophagales</taxon>
        <taxon>Shiellaceae</taxon>
        <taxon>Shiella</taxon>
    </lineage>
</organism>
<keyword evidence="10" id="KW-0175">Coiled coil</keyword>
<reference evidence="14" key="1">
    <citation type="submission" date="2023-06" db="EMBL/GenBank/DDBJ databases">
        <title>Cytophagales bacterium Strain LB-30, isolated from soil.</title>
        <authorList>
            <person name="Liu B."/>
        </authorList>
    </citation>
    <scope>NUCLEOTIDE SEQUENCE</scope>
    <source>
        <strain evidence="14">LB-30</strain>
    </source>
</reference>
<sequence length="765" mass="88747">MRFPGKLKSILPLALGLGTLLIGLLISITSFYYHTEMVKRNLERYDLPVVADAFENEFMHLAGEPIYLSEFAANSQYIREWLQGDQRDSVVLLQYLRSLVREKDIESLHIISGSSLHLYSSRWPGRVVSPQTDPFYWRFLRQTQARQFNIDIDKIYGTDNLYFYVNNKIYDEKGLYLGMANISVPFERMQLFVDKGALKNKGAIYIVDGQGRIKLHQDRTLISTPINTINEGDITQREGIAQVARTILSEKNQMLSYETDDDQVWIISRFIPEFGWYLIIELSQKQVLAPYFRLLWNNLAFSAVAALLTALLSILIVNQLLINPLIRFKDTLMAFFDFLKRERASLPAMNKEGNSEIAEMAREVANEVERITQQLQQDKEVIQELYLLISHINEGRLTHRLQKQSKNPEMQLLVQEVNGMMQILERKVGSDLYEIIEVLKSYASMEFRYPFIRSNGELEQQVHEMGKQIQQYVEEIQSQNDLLSENQEKLNRQNQAIEEKNLALEEVNQRMQEMNLDLESVVEKRSRELSIAYQELDTFLYRSSHDLRRPLTTLSGLIQLGQMYTKDERVTEMLNYIMRVVNGMDYMLRKLIKVSEINSTGGETTLMEANSLYTMVQEVFRQFQESLEAHHIETRVEIDPSLHIIAQENLIREILHNLIENAIHYRGTSQPFVSVRLKSSETGIILEVEDNGRGISPDIEGRIYQMYFKGNELSTGNGLGLYLVKKICDKLQATIRYESVLHEFTRFTVLIPTGRYSKPKSSESL</sequence>
<dbReference type="InterPro" id="IPR005467">
    <property type="entry name" value="His_kinase_dom"/>
</dbReference>
<evidence type="ECO:0000256" key="11">
    <source>
        <dbReference type="SAM" id="Phobius"/>
    </source>
</evidence>
<evidence type="ECO:0000256" key="4">
    <source>
        <dbReference type="ARBA" id="ARBA00022553"/>
    </source>
</evidence>
<keyword evidence="6" id="KW-0547">Nucleotide-binding</keyword>
<feature type="domain" description="HAMP" evidence="13">
    <location>
        <begin position="369"/>
        <end position="429"/>
    </location>
</feature>
<evidence type="ECO:0000256" key="8">
    <source>
        <dbReference type="ARBA" id="ARBA00022840"/>
    </source>
</evidence>
<evidence type="ECO:0000256" key="6">
    <source>
        <dbReference type="ARBA" id="ARBA00022741"/>
    </source>
</evidence>
<dbReference type="Pfam" id="PF02518">
    <property type="entry name" value="HATPase_c"/>
    <property type="match status" value="1"/>
</dbReference>
<dbReference type="InterPro" id="IPR036097">
    <property type="entry name" value="HisK_dim/P_sf"/>
</dbReference>
<keyword evidence="8 14" id="KW-0067">ATP-binding</keyword>
<dbReference type="Proteomes" id="UP001168552">
    <property type="component" value="Unassembled WGS sequence"/>
</dbReference>
<dbReference type="PROSITE" id="PS50885">
    <property type="entry name" value="HAMP"/>
    <property type="match status" value="1"/>
</dbReference>
<evidence type="ECO:0000256" key="7">
    <source>
        <dbReference type="ARBA" id="ARBA00022777"/>
    </source>
</evidence>
<feature type="coiled-coil region" evidence="10">
    <location>
        <begin position="455"/>
        <end position="524"/>
    </location>
</feature>
<dbReference type="RefSeq" id="WP_320005395.1">
    <property type="nucleotide sequence ID" value="NZ_JAUHJS010000008.1"/>
</dbReference>
<dbReference type="CDD" id="cd00075">
    <property type="entry name" value="HATPase"/>
    <property type="match status" value="1"/>
</dbReference>
<dbReference type="SMART" id="SM00387">
    <property type="entry name" value="HATPase_c"/>
    <property type="match status" value="1"/>
</dbReference>
<accession>A0ABT8F8T9</accession>
<dbReference type="Gene3D" id="1.20.120.1530">
    <property type="match status" value="1"/>
</dbReference>
<evidence type="ECO:0000313" key="14">
    <source>
        <dbReference type="EMBL" id="MDN4166860.1"/>
    </source>
</evidence>
<dbReference type="Gene3D" id="3.30.565.10">
    <property type="entry name" value="Histidine kinase-like ATPase, C-terminal domain"/>
    <property type="match status" value="1"/>
</dbReference>
<comment type="caution">
    <text evidence="14">The sequence shown here is derived from an EMBL/GenBank/DDBJ whole genome shotgun (WGS) entry which is preliminary data.</text>
</comment>
<protein>
    <recommendedName>
        <fullName evidence="3">histidine kinase</fullName>
        <ecNumber evidence="3">2.7.13.3</ecNumber>
    </recommendedName>
</protein>
<keyword evidence="11" id="KW-1133">Transmembrane helix</keyword>
<feature type="transmembrane region" description="Helical" evidence="11">
    <location>
        <begin position="12"/>
        <end position="34"/>
    </location>
</feature>
<evidence type="ECO:0000259" key="12">
    <source>
        <dbReference type="PROSITE" id="PS50109"/>
    </source>
</evidence>
<evidence type="ECO:0000259" key="13">
    <source>
        <dbReference type="PROSITE" id="PS50885"/>
    </source>
</evidence>
<gene>
    <name evidence="14" type="ORF">QWY31_15215</name>
</gene>
<keyword evidence="7" id="KW-0418">Kinase</keyword>
<dbReference type="SUPFAM" id="SSF47384">
    <property type="entry name" value="Homodimeric domain of signal transducing histidine kinase"/>
    <property type="match status" value="1"/>
</dbReference>
<keyword evidence="4" id="KW-0597">Phosphoprotein</keyword>
<evidence type="ECO:0000313" key="15">
    <source>
        <dbReference type="Proteomes" id="UP001168552"/>
    </source>
</evidence>
<dbReference type="PRINTS" id="PR00344">
    <property type="entry name" value="BCTRLSENSOR"/>
</dbReference>
<dbReference type="SUPFAM" id="SSF55874">
    <property type="entry name" value="ATPase domain of HSP90 chaperone/DNA topoisomerase II/histidine kinase"/>
    <property type="match status" value="1"/>
</dbReference>
<comment type="subcellular location">
    <subcellularLocation>
        <location evidence="2">Membrane</location>
    </subcellularLocation>
</comment>
<keyword evidence="11" id="KW-0812">Transmembrane</keyword>
<dbReference type="PROSITE" id="PS50109">
    <property type="entry name" value="HIS_KIN"/>
    <property type="match status" value="1"/>
</dbReference>
<name>A0ABT8F8T9_9BACT</name>
<keyword evidence="15" id="KW-1185">Reference proteome</keyword>
<feature type="coiled-coil region" evidence="10">
    <location>
        <begin position="358"/>
        <end position="385"/>
    </location>
</feature>
<proteinExistence type="predicted"/>
<dbReference type="InterPro" id="IPR050351">
    <property type="entry name" value="BphY/WalK/GraS-like"/>
</dbReference>
<dbReference type="InterPro" id="IPR004358">
    <property type="entry name" value="Sig_transdc_His_kin-like_C"/>
</dbReference>
<evidence type="ECO:0000256" key="3">
    <source>
        <dbReference type="ARBA" id="ARBA00012438"/>
    </source>
</evidence>
<dbReference type="GO" id="GO:0005524">
    <property type="term" value="F:ATP binding"/>
    <property type="evidence" value="ECO:0007669"/>
    <property type="project" value="UniProtKB-KW"/>
</dbReference>
<dbReference type="InterPro" id="IPR003594">
    <property type="entry name" value="HATPase_dom"/>
</dbReference>
<dbReference type="CDD" id="cd00082">
    <property type="entry name" value="HisKA"/>
    <property type="match status" value="1"/>
</dbReference>
<evidence type="ECO:0000256" key="10">
    <source>
        <dbReference type="SAM" id="Coils"/>
    </source>
</evidence>
<evidence type="ECO:0000256" key="2">
    <source>
        <dbReference type="ARBA" id="ARBA00004370"/>
    </source>
</evidence>
<evidence type="ECO:0000256" key="5">
    <source>
        <dbReference type="ARBA" id="ARBA00022679"/>
    </source>
</evidence>
<keyword evidence="9" id="KW-0902">Two-component regulatory system</keyword>
<keyword evidence="11" id="KW-0472">Membrane</keyword>
<dbReference type="InterPro" id="IPR003660">
    <property type="entry name" value="HAMP_dom"/>
</dbReference>
<dbReference type="PANTHER" id="PTHR42878">
    <property type="entry name" value="TWO-COMPONENT HISTIDINE KINASE"/>
    <property type="match status" value="1"/>
</dbReference>
<feature type="transmembrane region" description="Helical" evidence="11">
    <location>
        <begin position="294"/>
        <end position="317"/>
    </location>
</feature>
<comment type="catalytic activity">
    <reaction evidence="1">
        <text>ATP + protein L-histidine = ADP + protein N-phospho-L-histidine.</text>
        <dbReference type="EC" id="2.7.13.3"/>
    </reaction>
</comment>
<dbReference type="InterPro" id="IPR003661">
    <property type="entry name" value="HisK_dim/P_dom"/>
</dbReference>
<dbReference type="Gene3D" id="3.30.450.20">
    <property type="entry name" value="PAS domain"/>
    <property type="match status" value="1"/>
</dbReference>
<evidence type="ECO:0000256" key="1">
    <source>
        <dbReference type="ARBA" id="ARBA00000085"/>
    </source>
</evidence>
<dbReference type="EC" id="2.7.13.3" evidence="3"/>